<evidence type="ECO:0000256" key="1">
    <source>
        <dbReference type="SAM" id="Phobius"/>
    </source>
</evidence>
<dbReference type="AlphaFoldDB" id="A0A1C7AG31"/>
<reference evidence="2 3" key="1">
    <citation type="submission" date="2015-08" db="EMBL/GenBank/DDBJ databases">
        <title>Complete genome sequence of Sulfurifustis variabilis.</title>
        <authorList>
            <person name="Miura A."/>
            <person name="Kojima H."/>
            <person name="Fukui M."/>
        </authorList>
    </citation>
    <scope>NUCLEOTIDE SEQUENCE [LARGE SCALE GENOMIC DNA]</scope>
    <source>
        <strain evidence="3">skN76</strain>
    </source>
</reference>
<dbReference type="Pfam" id="PF13428">
    <property type="entry name" value="TPR_14"/>
    <property type="match status" value="1"/>
</dbReference>
<keyword evidence="1" id="KW-1133">Transmembrane helix</keyword>
<keyword evidence="3" id="KW-1185">Reference proteome</keyword>
<accession>A0A1C7AG31</accession>
<organism evidence="2 3">
    <name type="scientific">Sulfurifustis variabilis</name>
    <dbReference type="NCBI Taxonomy" id="1675686"/>
    <lineage>
        <taxon>Bacteria</taxon>
        <taxon>Pseudomonadati</taxon>
        <taxon>Pseudomonadota</taxon>
        <taxon>Gammaproteobacteria</taxon>
        <taxon>Acidiferrobacterales</taxon>
        <taxon>Acidiferrobacteraceae</taxon>
        <taxon>Sulfurifustis</taxon>
    </lineage>
</organism>
<dbReference type="Proteomes" id="UP000218899">
    <property type="component" value="Chromosome"/>
</dbReference>
<name>A0A1C7AG31_9GAMM</name>
<dbReference type="EMBL" id="AP014936">
    <property type="protein sequence ID" value="BAU50420.1"/>
    <property type="molecule type" value="Genomic_DNA"/>
</dbReference>
<proteinExistence type="predicted"/>
<keyword evidence="1" id="KW-0472">Membrane</keyword>
<dbReference type="RefSeq" id="WP_096462726.1">
    <property type="nucleotide sequence ID" value="NZ_AP014936.1"/>
</dbReference>
<feature type="transmembrane region" description="Helical" evidence="1">
    <location>
        <begin position="12"/>
        <end position="33"/>
    </location>
</feature>
<dbReference type="InterPro" id="IPR011990">
    <property type="entry name" value="TPR-like_helical_dom_sf"/>
</dbReference>
<dbReference type="KEGG" id="sva:SVA_3886"/>
<keyword evidence="1" id="KW-0812">Transmembrane</keyword>
<dbReference type="Gene3D" id="1.25.40.10">
    <property type="entry name" value="Tetratricopeptide repeat domain"/>
    <property type="match status" value="1"/>
</dbReference>
<dbReference type="SUPFAM" id="SSF48452">
    <property type="entry name" value="TPR-like"/>
    <property type="match status" value="1"/>
</dbReference>
<gene>
    <name evidence="2" type="ORF">SVA_3886</name>
</gene>
<protein>
    <submittedName>
        <fullName evidence="2">Uncharacterized protein</fullName>
    </submittedName>
</protein>
<evidence type="ECO:0000313" key="2">
    <source>
        <dbReference type="EMBL" id="BAU50420.1"/>
    </source>
</evidence>
<sequence>MGSLLRGPRSRWLAVFFVALIMLGVGAAAAWFGSENSSRPVFSDVWGGLSRPDGPAKGHAADKAPAALAPSLAELLPGLEAKSAAHPDDVGAQILLAQTYNELGRRADGLKVLERLAKARPNDGEIAFARADLLGHGENAAELRQSFDLYARAATLTPRLIPLARLHQGEVRARLGDRAGAIRIWEAHLARFPEDAHRALFESAIAQARAGTGG</sequence>
<evidence type="ECO:0000313" key="3">
    <source>
        <dbReference type="Proteomes" id="UP000218899"/>
    </source>
</evidence>